<feature type="region of interest" description="Disordered" evidence="1">
    <location>
        <begin position="42"/>
        <end position="106"/>
    </location>
</feature>
<feature type="region of interest" description="Disordered" evidence="1">
    <location>
        <begin position="450"/>
        <end position="504"/>
    </location>
</feature>
<protein>
    <submittedName>
        <fullName evidence="3">Uncharacterized protein</fullName>
    </submittedName>
</protein>
<dbReference type="Proteomes" id="UP001310890">
    <property type="component" value="Unassembled WGS sequence"/>
</dbReference>
<keyword evidence="2" id="KW-0472">Membrane</keyword>
<feature type="transmembrane region" description="Helical" evidence="2">
    <location>
        <begin position="16"/>
        <end position="35"/>
    </location>
</feature>
<comment type="caution">
    <text evidence="3">The sequence shown here is derived from an EMBL/GenBank/DDBJ whole genome shotgun (WGS) entry which is preliminary data.</text>
</comment>
<gene>
    <name evidence="3" type="ORF">LTR62_000686</name>
</gene>
<evidence type="ECO:0000313" key="4">
    <source>
        <dbReference type="Proteomes" id="UP001310890"/>
    </source>
</evidence>
<feature type="compositionally biased region" description="Basic and acidic residues" evidence="1">
    <location>
        <begin position="266"/>
        <end position="278"/>
    </location>
</feature>
<feature type="region of interest" description="Disordered" evidence="1">
    <location>
        <begin position="190"/>
        <end position="320"/>
    </location>
</feature>
<feature type="compositionally biased region" description="Basic residues" evidence="1">
    <location>
        <begin position="641"/>
        <end position="651"/>
    </location>
</feature>
<keyword evidence="2" id="KW-1133">Transmembrane helix</keyword>
<evidence type="ECO:0000256" key="2">
    <source>
        <dbReference type="SAM" id="Phobius"/>
    </source>
</evidence>
<sequence>MTFEHPVEEEKSYRRALFLFASIALAGACSIYPVMCFKHHSSKEKHKTEKGIANIEKRQKAEDDEQPAHHDEPLAHEPDPSEVSPPKTPSPDESVRTKKSLVSGHSSGSSFAFLLSNTRADKRLLEKRSQPLAHVTKIPLLSRHPVEKRRSPSYYQPKVVEDSAQVNHVIARGLRGSLSLTMADFIRKDNPVSKCAPSTPPMGSKSWDRTGTSSTASSDRSRPLSVARTKPQEMPGTKKSSLLRTSTGKNLTLSLPPAANLAARQSTRERSRSRESIHRRQQVATLSQLLLRPTTQPVRSNQQYHNVTPPEAEPRSPDQSRFLYSDHYFRTFGGELMYTSSLAPGFVPATPGTQSPVVPPALEVAWKDVPETASDTGDVQAHKKRSSIFQLFREAGTLSRARKGSRAVLEELRPPSSIETPVIQLSPSPALEPVLRRRLARTISSDYSLPPYFRQSRRRDQSSATTSSSQGLSPGASPYSRPGMGHQRMPSSESSTPLSPISIPRKRPRLYGALGLESIEDIETSPVGSPIVSQSGEHSHHDAIFPGLQRPSEQIVLPVKATTPPSMVNAVSASLVEAQVPEQTKAHRSATIKQVIFESRDLHAVPSYNTLTSVPDTAMKHGSSLISRASRASVASFTKPKATRKKLRRKSSLAPQANNAQNQMNTPSIVSRLDLEVTGF</sequence>
<feature type="compositionally biased region" description="Low complexity" evidence="1">
    <location>
        <begin position="654"/>
        <end position="663"/>
    </location>
</feature>
<organism evidence="3 4">
    <name type="scientific">Meristemomyces frigidus</name>
    <dbReference type="NCBI Taxonomy" id="1508187"/>
    <lineage>
        <taxon>Eukaryota</taxon>
        <taxon>Fungi</taxon>
        <taxon>Dikarya</taxon>
        <taxon>Ascomycota</taxon>
        <taxon>Pezizomycotina</taxon>
        <taxon>Dothideomycetes</taxon>
        <taxon>Dothideomycetidae</taxon>
        <taxon>Mycosphaerellales</taxon>
        <taxon>Teratosphaeriaceae</taxon>
        <taxon>Meristemomyces</taxon>
    </lineage>
</organism>
<feature type="region of interest" description="Disordered" evidence="1">
    <location>
        <begin position="636"/>
        <end position="668"/>
    </location>
</feature>
<feature type="compositionally biased region" description="Polar residues" evidence="1">
    <location>
        <begin position="283"/>
        <end position="306"/>
    </location>
</feature>
<feature type="compositionally biased region" description="Basic and acidic residues" evidence="1">
    <location>
        <begin position="46"/>
        <end position="79"/>
    </location>
</feature>
<proteinExistence type="predicted"/>
<evidence type="ECO:0000313" key="3">
    <source>
        <dbReference type="EMBL" id="KAK5107762.1"/>
    </source>
</evidence>
<accession>A0AAN7T8Z8</accession>
<feature type="compositionally biased region" description="Low complexity" evidence="1">
    <location>
        <begin position="490"/>
        <end position="503"/>
    </location>
</feature>
<feature type="compositionally biased region" description="Polar residues" evidence="1">
    <location>
        <begin position="238"/>
        <end position="253"/>
    </location>
</feature>
<dbReference type="EMBL" id="JAVRRL010000107">
    <property type="protein sequence ID" value="KAK5107762.1"/>
    <property type="molecule type" value="Genomic_DNA"/>
</dbReference>
<feature type="compositionally biased region" description="Polar residues" evidence="1">
    <location>
        <begin position="209"/>
        <end position="218"/>
    </location>
</feature>
<name>A0AAN7T8Z8_9PEZI</name>
<reference evidence="3" key="1">
    <citation type="submission" date="2023-08" db="EMBL/GenBank/DDBJ databases">
        <title>Black Yeasts Isolated from many extreme environments.</title>
        <authorList>
            <person name="Coleine C."/>
            <person name="Stajich J.E."/>
            <person name="Selbmann L."/>
        </authorList>
    </citation>
    <scope>NUCLEOTIDE SEQUENCE</scope>
    <source>
        <strain evidence="3">CCFEE 5401</strain>
    </source>
</reference>
<keyword evidence="2" id="KW-0812">Transmembrane</keyword>
<evidence type="ECO:0000256" key="1">
    <source>
        <dbReference type="SAM" id="MobiDB-lite"/>
    </source>
</evidence>
<dbReference type="AlphaFoldDB" id="A0AAN7T8Z8"/>